<name>A0A9N9M340_9HELO</name>
<evidence type="ECO:0000313" key="2">
    <source>
        <dbReference type="Proteomes" id="UP000701801"/>
    </source>
</evidence>
<dbReference type="PANTHER" id="PTHR42085">
    <property type="entry name" value="F-BOX DOMAIN-CONTAINING PROTEIN"/>
    <property type="match status" value="1"/>
</dbReference>
<protein>
    <recommendedName>
        <fullName evidence="3">F-box domain-containing protein</fullName>
    </recommendedName>
</protein>
<dbReference type="EMBL" id="CAJVRM010000720">
    <property type="protein sequence ID" value="CAG8983244.1"/>
    <property type="molecule type" value="Genomic_DNA"/>
</dbReference>
<keyword evidence="2" id="KW-1185">Reference proteome</keyword>
<dbReference type="AlphaFoldDB" id="A0A9N9M340"/>
<dbReference type="PANTHER" id="PTHR42085:SF2">
    <property type="entry name" value="F-BOX DOMAIN-CONTAINING PROTEIN"/>
    <property type="match status" value="1"/>
</dbReference>
<sequence length="225" mass="25553">MSKNTFIEMPLEIKNRIFEQLLLFELPIDMVMRWGKPIGYGSNATMSSELSFPVLSLNKQINLEASTFLYQRNEFKFATDCNTYTITPFLRNIGEQNAGFIHRICITYPAFECNEYSGFDESYGIALPIGGSSAGTVKVDDMSAQAFRVIAWRCPNLKFLTMTRSGTRESRHRGSSQLDIKAVLAVNEHLKHFPKETKIVVDVQLGPEDSQVKRTMRSCGWMIKS</sequence>
<reference evidence="1" key="1">
    <citation type="submission" date="2021-07" db="EMBL/GenBank/DDBJ databases">
        <authorList>
            <person name="Durling M."/>
        </authorList>
    </citation>
    <scope>NUCLEOTIDE SEQUENCE</scope>
</reference>
<gene>
    <name evidence="1" type="ORF">HYALB_00002680</name>
</gene>
<dbReference type="OrthoDB" id="62952at2759"/>
<comment type="caution">
    <text evidence="1">The sequence shown here is derived from an EMBL/GenBank/DDBJ whole genome shotgun (WGS) entry which is preliminary data.</text>
</comment>
<accession>A0A9N9M340</accession>
<evidence type="ECO:0000313" key="1">
    <source>
        <dbReference type="EMBL" id="CAG8983244.1"/>
    </source>
</evidence>
<evidence type="ECO:0008006" key="3">
    <source>
        <dbReference type="Google" id="ProtNLM"/>
    </source>
</evidence>
<organism evidence="1 2">
    <name type="scientific">Hymenoscyphus albidus</name>
    <dbReference type="NCBI Taxonomy" id="595503"/>
    <lineage>
        <taxon>Eukaryota</taxon>
        <taxon>Fungi</taxon>
        <taxon>Dikarya</taxon>
        <taxon>Ascomycota</taxon>
        <taxon>Pezizomycotina</taxon>
        <taxon>Leotiomycetes</taxon>
        <taxon>Helotiales</taxon>
        <taxon>Helotiaceae</taxon>
        <taxon>Hymenoscyphus</taxon>
    </lineage>
</organism>
<dbReference type="Proteomes" id="UP000701801">
    <property type="component" value="Unassembled WGS sequence"/>
</dbReference>
<dbReference type="InterPro" id="IPR038883">
    <property type="entry name" value="AN11006-like"/>
</dbReference>
<proteinExistence type="predicted"/>